<reference evidence="1" key="1">
    <citation type="submission" date="2021-03" db="EMBL/GenBank/DDBJ databases">
        <authorList>
            <person name="Tagirdzhanova G."/>
        </authorList>
    </citation>
    <scope>NUCLEOTIDE SEQUENCE</scope>
</reference>
<sequence length="310" mass="34681">MAQMLDRPAPDGARSVSWPWYHHLLTTELTPDARTILEKYSGIAPEDVESHIYSVRDKAWGIFPWPCVGEFWFIRFGLALHPLYKTMVLPRLQAGSSMLDLGSCLGQDIRKCIVDGAPAENLYASDLFAEYESLSYDLWRDEDVFRPGQFFADDILADNDLFTRGPLMTQIGPGQLDIISITMFLHLFNWRNQLRAATRILRLLSHKPGSLILGSQAGSVNAGELPLKPPFAATAGIDKRTVFRHNPESFERLWTEAGAAVGVPLRVTAVFQAPDAFGKGVDSGFDISPKDKKYVTGAETRRLYFSVMRV</sequence>
<dbReference type="Proteomes" id="UP000664521">
    <property type="component" value="Unassembled WGS sequence"/>
</dbReference>
<gene>
    <name evidence="1" type="ORF">HETSPECPRED_008318</name>
</gene>
<dbReference type="InterPro" id="IPR029063">
    <property type="entry name" value="SAM-dependent_MTases_sf"/>
</dbReference>
<proteinExistence type="predicted"/>
<name>A0A8H3G0C6_9LECA</name>
<accession>A0A8H3G0C6</accession>
<evidence type="ECO:0000313" key="2">
    <source>
        <dbReference type="Proteomes" id="UP000664521"/>
    </source>
</evidence>
<dbReference type="PANTHER" id="PTHR35897">
    <property type="entry name" value="METHYLTRANSFERASE AUSD"/>
    <property type="match status" value="1"/>
</dbReference>
<keyword evidence="2" id="KW-1185">Reference proteome</keyword>
<organism evidence="1 2">
    <name type="scientific">Heterodermia speciosa</name>
    <dbReference type="NCBI Taxonomy" id="116794"/>
    <lineage>
        <taxon>Eukaryota</taxon>
        <taxon>Fungi</taxon>
        <taxon>Dikarya</taxon>
        <taxon>Ascomycota</taxon>
        <taxon>Pezizomycotina</taxon>
        <taxon>Lecanoromycetes</taxon>
        <taxon>OSLEUM clade</taxon>
        <taxon>Lecanoromycetidae</taxon>
        <taxon>Caliciales</taxon>
        <taxon>Physciaceae</taxon>
        <taxon>Heterodermia</taxon>
    </lineage>
</organism>
<dbReference type="OrthoDB" id="2094832at2759"/>
<dbReference type="InterPro" id="IPR051654">
    <property type="entry name" value="Meroterpenoid_MTases"/>
</dbReference>
<comment type="caution">
    <text evidence="1">The sequence shown here is derived from an EMBL/GenBank/DDBJ whole genome shotgun (WGS) entry which is preliminary data.</text>
</comment>
<dbReference type="SUPFAM" id="SSF53335">
    <property type="entry name" value="S-adenosyl-L-methionine-dependent methyltransferases"/>
    <property type="match status" value="1"/>
</dbReference>
<protein>
    <recommendedName>
        <fullName evidence="3">Methyltransferase type 11 domain-containing protein</fullName>
    </recommendedName>
</protein>
<dbReference type="EMBL" id="CAJPDS010000062">
    <property type="protein sequence ID" value="CAF9932267.1"/>
    <property type="molecule type" value="Genomic_DNA"/>
</dbReference>
<dbReference type="AlphaFoldDB" id="A0A8H3G0C6"/>
<evidence type="ECO:0008006" key="3">
    <source>
        <dbReference type="Google" id="ProtNLM"/>
    </source>
</evidence>
<evidence type="ECO:0000313" key="1">
    <source>
        <dbReference type="EMBL" id="CAF9932267.1"/>
    </source>
</evidence>
<dbReference type="PANTHER" id="PTHR35897:SF2">
    <property type="entry name" value="METHYLTRANSFERASE DOMAIN-CONTAINING PROTEIN"/>
    <property type="match status" value="1"/>
</dbReference>